<name>A0A511N5B9_DEIC1</name>
<dbReference type="InterPro" id="IPR031107">
    <property type="entry name" value="Small_HSP"/>
</dbReference>
<reference evidence="4 5" key="1">
    <citation type="submission" date="2019-07" db="EMBL/GenBank/DDBJ databases">
        <title>Whole genome shotgun sequence of Deinococcus cellulosilyticus NBRC 106333.</title>
        <authorList>
            <person name="Hosoyama A."/>
            <person name="Uohara A."/>
            <person name="Ohji S."/>
            <person name="Ichikawa N."/>
        </authorList>
    </citation>
    <scope>NUCLEOTIDE SEQUENCE [LARGE SCALE GENOMIC DNA]</scope>
    <source>
        <strain evidence="4 5">NBRC 106333</strain>
    </source>
</reference>
<evidence type="ECO:0000313" key="5">
    <source>
        <dbReference type="Proteomes" id="UP000321306"/>
    </source>
</evidence>
<sequence>MSLVRFEPLRDMRSLRSSIDRMFEDFLSPYSTLSSQNSLVALDMYEDGDNLIIEANLAGFKEEDVNIEVHGNSLRLTGEIKPQQAQQNPQKNYYLRERQYGRFERIVPLPYRVESDQARAVFENGTLKITLPRSEETKAKKIQILKGSGEKQALNS</sequence>
<dbReference type="Pfam" id="PF00011">
    <property type="entry name" value="HSP20"/>
    <property type="match status" value="1"/>
</dbReference>
<dbReference type="CDD" id="cd06464">
    <property type="entry name" value="ACD_sHsps-like"/>
    <property type="match status" value="1"/>
</dbReference>
<dbReference type="EMBL" id="BJXB01000017">
    <property type="protein sequence ID" value="GEM48052.1"/>
    <property type="molecule type" value="Genomic_DNA"/>
</dbReference>
<dbReference type="InterPro" id="IPR002068">
    <property type="entry name" value="A-crystallin/Hsp20_dom"/>
</dbReference>
<dbReference type="PROSITE" id="PS01031">
    <property type="entry name" value="SHSP"/>
    <property type="match status" value="1"/>
</dbReference>
<comment type="caution">
    <text evidence="4">The sequence shown here is derived from an EMBL/GenBank/DDBJ whole genome shotgun (WGS) entry which is preliminary data.</text>
</comment>
<organism evidence="4 5">
    <name type="scientific">Deinococcus cellulosilyticus (strain DSM 18568 / NBRC 106333 / KACC 11606 / 5516J-15)</name>
    <dbReference type="NCBI Taxonomy" id="1223518"/>
    <lineage>
        <taxon>Bacteria</taxon>
        <taxon>Thermotogati</taxon>
        <taxon>Deinococcota</taxon>
        <taxon>Deinococci</taxon>
        <taxon>Deinococcales</taxon>
        <taxon>Deinococcaceae</taxon>
        <taxon>Deinococcus</taxon>
    </lineage>
</organism>
<gene>
    <name evidence="4" type="ORF">DC3_36870</name>
</gene>
<dbReference type="OrthoDB" id="9808910at2"/>
<dbReference type="PANTHER" id="PTHR11527">
    <property type="entry name" value="HEAT-SHOCK PROTEIN 20 FAMILY MEMBER"/>
    <property type="match status" value="1"/>
</dbReference>
<dbReference type="InterPro" id="IPR008978">
    <property type="entry name" value="HSP20-like_chaperone"/>
</dbReference>
<dbReference type="AlphaFoldDB" id="A0A511N5B9"/>
<protein>
    <submittedName>
        <fullName evidence="4">Molecular chaperone Hsp20</fullName>
    </submittedName>
</protein>
<proteinExistence type="inferred from homology"/>
<evidence type="ECO:0000256" key="2">
    <source>
        <dbReference type="RuleBase" id="RU003616"/>
    </source>
</evidence>
<comment type="similarity">
    <text evidence="1 2">Belongs to the small heat shock protein (HSP20) family.</text>
</comment>
<accession>A0A511N5B9</accession>
<evidence type="ECO:0000313" key="4">
    <source>
        <dbReference type="EMBL" id="GEM48052.1"/>
    </source>
</evidence>
<dbReference type="Gene3D" id="2.60.40.790">
    <property type="match status" value="1"/>
</dbReference>
<dbReference type="RefSeq" id="WP_146886801.1">
    <property type="nucleotide sequence ID" value="NZ_BJXB01000017.1"/>
</dbReference>
<feature type="domain" description="SHSP" evidence="3">
    <location>
        <begin position="33"/>
        <end position="148"/>
    </location>
</feature>
<dbReference type="SUPFAM" id="SSF49764">
    <property type="entry name" value="HSP20-like chaperones"/>
    <property type="match status" value="1"/>
</dbReference>
<keyword evidence="5" id="KW-1185">Reference proteome</keyword>
<dbReference type="Proteomes" id="UP000321306">
    <property type="component" value="Unassembled WGS sequence"/>
</dbReference>
<evidence type="ECO:0000256" key="1">
    <source>
        <dbReference type="PROSITE-ProRule" id="PRU00285"/>
    </source>
</evidence>
<evidence type="ECO:0000259" key="3">
    <source>
        <dbReference type="PROSITE" id="PS01031"/>
    </source>
</evidence>